<keyword evidence="3" id="KW-0786">Thiamine pyrophosphate</keyword>
<feature type="domain" description="Transketolase C-terminal" evidence="4">
    <location>
        <begin position="13"/>
        <end position="67"/>
    </location>
</feature>
<dbReference type="InterPro" id="IPR009014">
    <property type="entry name" value="Transketo_C/PFOR_II"/>
</dbReference>
<evidence type="ECO:0000313" key="6">
    <source>
        <dbReference type="Proteomes" id="UP000318669"/>
    </source>
</evidence>
<reference evidence="5 6" key="1">
    <citation type="submission" date="2019-07" db="EMBL/GenBank/DDBJ databases">
        <title>Novel species of Flavobacterium.</title>
        <authorList>
            <person name="Liu Q."/>
            <person name="Xin Y.-H."/>
        </authorList>
    </citation>
    <scope>NUCLEOTIDE SEQUENCE [LARGE SCALE GENOMIC DNA]</scope>
    <source>
        <strain evidence="5 6">GSR22</strain>
    </source>
</reference>
<name>A0A553BRG1_9FLAO</name>
<comment type="caution">
    <text evidence="5">The sequence shown here is derived from an EMBL/GenBank/DDBJ whole genome shotgun (WGS) entry which is preliminary data.</text>
</comment>
<accession>A0A553BRG1</accession>
<keyword evidence="2" id="KW-0560">Oxidoreductase</keyword>
<evidence type="ECO:0000256" key="2">
    <source>
        <dbReference type="ARBA" id="ARBA00023002"/>
    </source>
</evidence>
<evidence type="ECO:0000256" key="1">
    <source>
        <dbReference type="ARBA" id="ARBA00001964"/>
    </source>
</evidence>
<dbReference type="AlphaFoldDB" id="A0A553BRG1"/>
<evidence type="ECO:0000313" key="5">
    <source>
        <dbReference type="EMBL" id="TRX10827.1"/>
    </source>
</evidence>
<dbReference type="RefSeq" id="WP_144064727.1">
    <property type="nucleotide sequence ID" value="NZ_VJZL01000009.1"/>
</dbReference>
<gene>
    <name evidence="5" type="ORF">FNW11_07405</name>
</gene>
<evidence type="ECO:0000256" key="3">
    <source>
        <dbReference type="ARBA" id="ARBA00023052"/>
    </source>
</evidence>
<dbReference type="GO" id="GO:0016491">
    <property type="term" value="F:oxidoreductase activity"/>
    <property type="evidence" value="ECO:0007669"/>
    <property type="project" value="UniProtKB-KW"/>
</dbReference>
<dbReference type="EMBL" id="VJZL01000009">
    <property type="protein sequence ID" value="TRX10827.1"/>
    <property type="molecule type" value="Genomic_DNA"/>
</dbReference>
<dbReference type="PANTHER" id="PTHR43257:SF2">
    <property type="entry name" value="PYRUVATE DEHYDROGENASE E1 COMPONENT SUBUNIT BETA"/>
    <property type="match status" value="1"/>
</dbReference>
<dbReference type="OrthoDB" id="9780894at2"/>
<sequence length="67" mass="7414">MEAAAEVIDLQWVLIVEDAWRSVSISSEISARIMEKGFHDLDAPVQRLCGVEVPIPYPAHLEEAAIP</sequence>
<dbReference type="Proteomes" id="UP000318669">
    <property type="component" value="Unassembled WGS sequence"/>
</dbReference>
<dbReference type="SUPFAM" id="SSF52922">
    <property type="entry name" value="TK C-terminal domain-like"/>
    <property type="match status" value="1"/>
</dbReference>
<evidence type="ECO:0000259" key="4">
    <source>
        <dbReference type="Pfam" id="PF02780"/>
    </source>
</evidence>
<dbReference type="InterPro" id="IPR033248">
    <property type="entry name" value="Transketolase_C"/>
</dbReference>
<dbReference type="Gene3D" id="3.40.50.920">
    <property type="match status" value="1"/>
</dbReference>
<protein>
    <recommendedName>
        <fullName evidence="4">Transketolase C-terminal domain-containing protein</fullName>
    </recommendedName>
</protein>
<proteinExistence type="predicted"/>
<comment type="cofactor">
    <cofactor evidence="1">
        <name>thiamine diphosphate</name>
        <dbReference type="ChEBI" id="CHEBI:58937"/>
    </cofactor>
</comment>
<dbReference type="Pfam" id="PF02780">
    <property type="entry name" value="Transketolase_C"/>
    <property type="match status" value="1"/>
</dbReference>
<organism evidence="5 6">
    <name type="scientific">Flavobacterium gawalongense</name>
    <dbReference type="NCBI Taxonomy" id="2594432"/>
    <lineage>
        <taxon>Bacteria</taxon>
        <taxon>Pseudomonadati</taxon>
        <taxon>Bacteroidota</taxon>
        <taxon>Flavobacteriia</taxon>
        <taxon>Flavobacteriales</taxon>
        <taxon>Flavobacteriaceae</taxon>
        <taxon>Flavobacterium</taxon>
    </lineage>
</organism>
<dbReference type="PANTHER" id="PTHR43257">
    <property type="entry name" value="PYRUVATE DEHYDROGENASE E1 COMPONENT BETA SUBUNIT"/>
    <property type="match status" value="1"/>
</dbReference>